<protein>
    <submittedName>
        <fullName evidence="1">Uncharacterized protein</fullName>
    </submittedName>
</protein>
<reference evidence="1 2" key="1">
    <citation type="journal article" date="2019" name="Int. J. Syst. Evol. Microbiol.">
        <title>Capsulimonas corticalis gen. nov., sp. nov., an aerobic capsulated bacterium, of a novel bacterial order, Capsulimonadales ord. nov., of the class Armatimonadia of the phylum Armatimonadetes.</title>
        <authorList>
            <person name="Li J."/>
            <person name="Kudo C."/>
            <person name="Tonouchi A."/>
        </authorList>
    </citation>
    <scope>NUCLEOTIDE SEQUENCE [LARGE SCALE GENOMIC DNA]</scope>
    <source>
        <strain evidence="1 2">AX-7</strain>
    </source>
</reference>
<gene>
    <name evidence="1" type="ORF">CCAX7_12360</name>
</gene>
<dbReference type="EMBL" id="AP025739">
    <property type="protein sequence ID" value="BDI29185.1"/>
    <property type="molecule type" value="Genomic_DNA"/>
</dbReference>
<dbReference type="AlphaFoldDB" id="A0A402D4B3"/>
<name>A0A402D4B3_9BACT</name>
<evidence type="ECO:0000313" key="2">
    <source>
        <dbReference type="Proteomes" id="UP000287394"/>
    </source>
</evidence>
<dbReference type="KEGG" id="ccot:CCAX7_12360"/>
<dbReference type="Proteomes" id="UP000287394">
    <property type="component" value="Chromosome"/>
</dbReference>
<evidence type="ECO:0000313" key="1">
    <source>
        <dbReference type="EMBL" id="BDI29185.1"/>
    </source>
</evidence>
<dbReference type="RefSeq" id="WP_119324365.1">
    <property type="nucleotide sequence ID" value="NZ_AP025739.1"/>
</dbReference>
<proteinExistence type="predicted"/>
<keyword evidence="2" id="KW-1185">Reference proteome</keyword>
<accession>A0A402D4B3</accession>
<organism evidence="1 2">
    <name type="scientific">Capsulimonas corticalis</name>
    <dbReference type="NCBI Taxonomy" id="2219043"/>
    <lineage>
        <taxon>Bacteria</taxon>
        <taxon>Bacillati</taxon>
        <taxon>Armatimonadota</taxon>
        <taxon>Armatimonadia</taxon>
        <taxon>Capsulimonadales</taxon>
        <taxon>Capsulimonadaceae</taxon>
        <taxon>Capsulimonas</taxon>
    </lineage>
</organism>
<sequence>MKHESSKKYDLLVKCAEQIHADVKVLVQSGFGETHVTNNTIQFFNQMVEETLTVVPEALLHKFPSAAPETEYYDLLTMTGQLGMILLIAKNE</sequence>